<name>A0A4U0EVY3_9FLAO</name>
<dbReference type="OrthoDB" id="7314861at2"/>
<dbReference type="PANTHER" id="PTHR32060:SF30">
    <property type="entry name" value="CARBOXY-TERMINAL PROCESSING PROTEASE CTPA"/>
    <property type="match status" value="1"/>
</dbReference>
<evidence type="ECO:0000313" key="3">
    <source>
        <dbReference type="Proteomes" id="UP000307657"/>
    </source>
</evidence>
<dbReference type="GO" id="GO:0006508">
    <property type="term" value="P:proteolysis"/>
    <property type="evidence" value="ECO:0007669"/>
    <property type="project" value="InterPro"/>
</dbReference>
<comment type="caution">
    <text evidence="2">The sequence shown here is derived from an EMBL/GenBank/DDBJ whole genome shotgun (WGS) entry which is preliminary data.</text>
</comment>
<organism evidence="2 3">
    <name type="scientific">Pontimicrobium aquaticum</name>
    <dbReference type="NCBI Taxonomy" id="2565367"/>
    <lineage>
        <taxon>Bacteria</taxon>
        <taxon>Pseudomonadati</taxon>
        <taxon>Bacteroidota</taxon>
        <taxon>Flavobacteriia</taxon>
        <taxon>Flavobacteriales</taxon>
        <taxon>Flavobacteriaceae</taxon>
        <taxon>Pontimicrobium</taxon>
    </lineage>
</organism>
<dbReference type="PANTHER" id="PTHR32060">
    <property type="entry name" value="TAIL-SPECIFIC PROTEASE"/>
    <property type="match status" value="1"/>
</dbReference>
<gene>
    <name evidence="2" type="ORF">E5167_09665</name>
</gene>
<dbReference type="InterPro" id="IPR005151">
    <property type="entry name" value="Tail-specific_protease"/>
</dbReference>
<dbReference type="AlphaFoldDB" id="A0A4U0EVY3"/>
<dbReference type="GO" id="GO:0030288">
    <property type="term" value="C:outer membrane-bounded periplasmic space"/>
    <property type="evidence" value="ECO:0007669"/>
    <property type="project" value="TreeGrafter"/>
</dbReference>
<dbReference type="GO" id="GO:0007165">
    <property type="term" value="P:signal transduction"/>
    <property type="evidence" value="ECO:0007669"/>
    <property type="project" value="TreeGrafter"/>
</dbReference>
<dbReference type="SMART" id="SM00245">
    <property type="entry name" value="TSPc"/>
    <property type="match status" value="1"/>
</dbReference>
<dbReference type="Pfam" id="PF03572">
    <property type="entry name" value="Peptidase_S41"/>
    <property type="match status" value="1"/>
</dbReference>
<dbReference type="EMBL" id="SUPL01000004">
    <property type="protein sequence ID" value="TJY36116.1"/>
    <property type="molecule type" value="Genomic_DNA"/>
</dbReference>
<keyword evidence="3" id="KW-1185">Reference proteome</keyword>
<dbReference type="GO" id="GO:0008236">
    <property type="term" value="F:serine-type peptidase activity"/>
    <property type="evidence" value="ECO:0007669"/>
    <property type="project" value="InterPro"/>
</dbReference>
<reference evidence="2 3" key="1">
    <citation type="submission" date="2019-04" db="EMBL/GenBank/DDBJ databases">
        <title>Lacinutrix sp. nov., isolated from marine water.</title>
        <authorList>
            <person name="Kim W."/>
        </authorList>
    </citation>
    <scope>NUCLEOTIDE SEQUENCE [LARGE SCALE GENOMIC DNA]</scope>
    <source>
        <strain evidence="2 3">CAU 1491</strain>
    </source>
</reference>
<dbReference type="Gene3D" id="3.90.226.10">
    <property type="entry name" value="2-enoyl-CoA Hydratase, Chain A, domain 1"/>
    <property type="match status" value="1"/>
</dbReference>
<proteinExistence type="predicted"/>
<dbReference type="InterPro" id="IPR029045">
    <property type="entry name" value="ClpP/crotonase-like_dom_sf"/>
</dbReference>
<sequence>MNKWRRAFIIFQKKSQTSLYGKYKSKTVIDDINNIGYIKINTFTASRTSLKETISKAKIYINKRIEAITSQDQKSLKAWVIDLRNNSGGDMWPMIISLTPFLKDGVLGYTIKNDKENIWKKENGLIYYKGINKTKKYLGKDKSLDYNLKNKNLKIAVLVNERTSSSGEATAIALMNNQNIKFFGTKSRGLTTNNTSIKMKNGDFLVLTTGIWKNFKREEFKTGIIPDFESANEQELKKNIENWINK</sequence>
<evidence type="ECO:0000259" key="1">
    <source>
        <dbReference type="SMART" id="SM00245"/>
    </source>
</evidence>
<dbReference type="SUPFAM" id="SSF52096">
    <property type="entry name" value="ClpP/crotonase"/>
    <property type="match status" value="1"/>
</dbReference>
<accession>A0A4U0EVY3</accession>
<dbReference type="Proteomes" id="UP000307657">
    <property type="component" value="Unassembled WGS sequence"/>
</dbReference>
<dbReference type="GO" id="GO:0004175">
    <property type="term" value="F:endopeptidase activity"/>
    <property type="evidence" value="ECO:0007669"/>
    <property type="project" value="TreeGrafter"/>
</dbReference>
<dbReference type="CDD" id="cd06567">
    <property type="entry name" value="Peptidase_S41"/>
    <property type="match status" value="1"/>
</dbReference>
<feature type="domain" description="Tail specific protease" evidence="1">
    <location>
        <begin position="2"/>
        <end position="231"/>
    </location>
</feature>
<protein>
    <recommendedName>
        <fullName evidence="1">Tail specific protease domain-containing protein</fullName>
    </recommendedName>
</protein>
<evidence type="ECO:0000313" key="2">
    <source>
        <dbReference type="EMBL" id="TJY36116.1"/>
    </source>
</evidence>